<name>A0AAP5IB79_9CYAN</name>
<organism evidence="2 3">
    <name type="scientific">Aetokthonos hydrillicola Thurmond2011</name>
    <dbReference type="NCBI Taxonomy" id="2712845"/>
    <lineage>
        <taxon>Bacteria</taxon>
        <taxon>Bacillati</taxon>
        <taxon>Cyanobacteriota</taxon>
        <taxon>Cyanophyceae</taxon>
        <taxon>Nostocales</taxon>
        <taxon>Hapalosiphonaceae</taxon>
        <taxon>Aetokthonos</taxon>
    </lineage>
</organism>
<accession>A0AAP5IB79</accession>
<keyword evidence="1" id="KW-0472">Membrane</keyword>
<keyword evidence="1" id="KW-0812">Transmembrane</keyword>
<evidence type="ECO:0000313" key="2">
    <source>
        <dbReference type="EMBL" id="MDR9898345.1"/>
    </source>
</evidence>
<reference evidence="3" key="1">
    <citation type="journal article" date="2021" name="Science">
        <title>Hunting the eagle killer: A cyanobacterial neurotoxin causes vacuolar myelinopathy.</title>
        <authorList>
            <person name="Breinlinger S."/>
            <person name="Phillips T.J."/>
            <person name="Haram B.N."/>
            <person name="Mares J."/>
            <person name="Martinez Yerena J.A."/>
            <person name="Hrouzek P."/>
            <person name="Sobotka R."/>
            <person name="Henderson W.M."/>
            <person name="Schmieder P."/>
            <person name="Williams S.M."/>
            <person name="Lauderdale J.D."/>
            <person name="Wilde H.D."/>
            <person name="Gerrin W."/>
            <person name="Kust A."/>
            <person name="Washington J.W."/>
            <person name="Wagner C."/>
            <person name="Geier B."/>
            <person name="Liebeke M."/>
            <person name="Enke H."/>
            <person name="Niedermeyer T.H.J."/>
            <person name="Wilde S.B."/>
        </authorList>
    </citation>
    <scope>NUCLEOTIDE SEQUENCE [LARGE SCALE GENOMIC DNA]</scope>
    <source>
        <strain evidence="3">Thurmond2011</strain>
    </source>
</reference>
<feature type="transmembrane region" description="Helical" evidence="1">
    <location>
        <begin position="69"/>
        <end position="89"/>
    </location>
</feature>
<dbReference type="EMBL" id="JAALHA020000017">
    <property type="protein sequence ID" value="MDR9898345.1"/>
    <property type="molecule type" value="Genomic_DNA"/>
</dbReference>
<keyword evidence="3" id="KW-1185">Reference proteome</keyword>
<evidence type="ECO:0000313" key="3">
    <source>
        <dbReference type="Proteomes" id="UP000667802"/>
    </source>
</evidence>
<comment type="caution">
    <text evidence="2">The sequence shown here is derived from an EMBL/GenBank/DDBJ whole genome shotgun (WGS) entry which is preliminary data.</text>
</comment>
<dbReference type="Proteomes" id="UP000667802">
    <property type="component" value="Unassembled WGS sequence"/>
</dbReference>
<sequence>MSQKLTPEQLNKIIAETQRLQQRREQELEPEEVEQILSELNLPPELADEAITQVYRRQALEEKRRRNKLIFAGIAATTVLIIGSGIFFFNQKSATSARVSVQQDRITKAQDNGDNLKVIERQSNDEVFYRVTLKDAPIGQKLNLACDWINPGGQVVKKNRYQTKEITTSVWDTQCKYSINFGANPGSWKVQISLDERVLSEENFQVK</sequence>
<evidence type="ECO:0000256" key="1">
    <source>
        <dbReference type="SAM" id="Phobius"/>
    </source>
</evidence>
<gene>
    <name evidence="2" type="ORF">G7B40_027850</name>
</gene>
<proteinExistence type="predicted"/>
<protein>
    <submittedName>
        <fullName evidence="2">DUF3859 domain-containing protein</fullName>
    </submittedName>
</protein>
<keyword evidence="1" id="KW-1133">Transmembrane helix</keyword>
<dbReference type="RefSeq" id="WP_208346358.1">
    <property type="nucleotide sequence ID" value="NZ_CAWQFN010000137.1"/>
</dbReference>
<dbReference type="AlphaFoldDB" id="A0AAP5IB79"/>